<evidence type="ECO:0000313" key="2">
    <source>
        <dbReference type="EMBL" id="OGG84989.1"/>
    </source>
</evidence>
<feature type="signal peptide" evidence="1">
    <location>
        <begin position="1"/>
        <end position="23"/>
    </location>
</feature>
<comment type="caution">
    <text evidence="2">The sequence shown here is derived from an EMBL/GenBank/DDBJ whole genome shotgun (WGS) entry which is preliminary data.</text>
</comment>
<proteinExistence type="predicted"/>
<dbReference type="STRING" id="1798525.A3G90_02905"/>
<sequence>MKKFLSLMATLLAFAFYMQPAFADGSTWGSIENSPAEDDNVIGTAYAEKSWPVLQKDKLKLSPFLSGMVVVDDKGYNWNNKAVARAGGKLDYQVGPLGTLTFRLGAAYEHQFKSGDSYTEPFASAEYWFGWGYGTSLPGSSWGVVGNTSPSEKGNVIAMVHAEQGFLAFNAGKGRVTPFIDFTIARDTKDFVWNNKEVYGLGVKYVHPVGNGVVNVGTKYQHEEREAGRGSGAVLFLTYWFPL</sequence>
<feature type="chain" id="PRO_5009524324" evidence="1">
    <location>
        <begin position="24"/>
        <end position="243"/>
    </location>
</feature>
<dbReference type="EMBL" id="MFMM01000001">
    <property type="protein sequence ID" value="OGG84989.1"/>
    <property type="molecule type" value="Genomic_DNA"/>
</dbReference>
<organism evidence="2 3">
    <name type="scientific">Candidatus Kaiserbacteria bacterium RIFCSPLOWO2_12_FULL_45_26</name>
    <dbReference type="NCBI Taxonomy" id="1798525"/>
    <lineage>
        <taxon>Bacteria</taxon>
        <taxon>Candidatus Kaiseribacteriota</taxon>
    </lineage>
</organism>
<evidence type="ECO:0000256" key="1">
    <source>
        <dbReference type="SAM" id="SignalP"/>
    </source>
</evidence>
<name>A0A1F6FGL4_9BACT</name>
<evidence type="ECO:0000313" key="3">
    <source>
        <dbReference type="Proteomes" id="UP000177325"/>
    </source>
</evidence>
<keyword evidence="1" id="KW-0732">Signal</keyword>
<protein>
    <submittedName>
        <fullName evidence="2">Uncharacterized protein</fullName>
    </submittedName>
</protein>
<dbReference type="AlphaFoldDB" id="A0A1F6FGL4"/>
<accession>A0A1F6FGL4</accession>
<gene>
    <name evidence="2" type="ORF">A3G90_02905</name>
</gene>
<reference evidence="2 3" key="1">
    <citation type="journal article" date="2016" name="Nat. Commun.">
        <title>Thousands of microbial genomes shed light on interconnected biogeochemical processes in an aquifer system.</title>
        <authorList>
            <person name="Anantharaman K."/>
            <person name="Brown C.T."/>
            <person name="Hug L.A."/>
            <person name="Sharon I."/>
            <person name="Castelle C.J."/>
            <person name="Probst A.J."/>
            <person name="Thomas B.C."/>
            <person name="Singh A."/>
            <person name="Wilkins M.J."/>
            <person name="Karaoz U."/>
            <person name="Brodie E.L."/>
            <person name="Williams K.H."/>
            <person name="Hubbard S.S."/>
            <person name="Banfield J.F."/>
        </authorList>
    </citation>
    <scope>NUCLEOTIDE SEQUENCE [LARGE SCALE GENOMIC DNA]</scope>
</reference>
<dbReference type="Proteomes" id="UP000177325">
    <property type="component" value="Unassembled WGS sequence"/>
</dbReference>